<comment type="caution">
    <text evidence="3">The sequence shown here is derived from an EMBL/GenBank/DDBJ whole genome shotgun (WGS) entry which is preliminary data.</text>
</comment>
<dbReference type="RefSeq" id="WP_377432703.1">
    <property type="nucleotide sequence ID" value="NZ_JBHSPR010000069.1"/>
</dbReference>
<accession>A0ABW1KPL2</accession>
<dbReference type="Gene3D" id="1.20.120.520">
    <property type="entry name" value="nmb1532 protein domain like"/>
    <property type="match status" value="1"/>
</dbReference>
<proteinExistence type="predicted"/>
<name>A0ABW1KPL2_9ACTN</name>
<feature type="domain" description="Hemerythrin-like" evidence="2">
    <location>
        <begin position="9"/>
        <end position="125"/>
    </location>
</feature>
<dbReference type="CDD" id="cd12108">
    <property type="entry name" value="Hr-like"/>
    <property type="match status" value="1"/>
</dbReference>
<sequence length="191" mass="21169">MTAGVKQDVLDLLVEQHSQIKALFGQLGRAQGVQKRELFEDLVRLLAVHESAEEIVVHPSARRKIDRGEAVVKKLEHEEDQAKHELAALYDLGVEHPDFDARLARFADAVVEHASHEELQEFPALRQNSSPAQLARMAGAVRAAEAMAPTRAHPHSGESAAANLVAGPPMAVFDRMRDAVRDWRQSHSDRD</sequence>
<evidence type="ECO:0000313" key="3">
    <source>
        <dbReference type="EMBL" id="MFC6022852.1"/>
    </source>
</evidence>
<dbReference type="Proteomes" id="UP001596203">
    <property type="component" value="Unassembled WGS sequence"/>
</dbReference>
<keyword evidence="1" id="KW-0175">Coiled coil</keyword>
<gene>
    <name evidence="3" type="ORF">ACFP2T_42700</name>
</gene>
<dbReference type="PANTHER" id="PTHR35585">
    <property type="entry name" value="HHE DOMAIN PROTEIN (AFU_ORTHOLOGUE AFUA_4G00730)"/>
    <property type="match status" value="1"/>
</dbReference>
<protein>
    <submittedName>
        <fullName evidence="3">Hemerythrin domain-containing protein</fullName>
    </submittedName>
</protein>
<dbReference type="InterPro" id="IPR012312">
    <property type="entry name" value="Hemerythrin-like"/>
</dbReference>
<reference evidence="4" key="1">
    <citation type="journal article" date="2019" name="Int. J. Syst. Evol. Microbiol.">
        <title>The Global Catalogue of Microorganisms (GCM) 10K type strain sequencing project: providing services to taxonomists for standard genome sequencing and annotation.</title>
        <authorList>
            <consortium name="The Broad Institute Genomics Platform"/>
            <consortium name="The Broad Institute Genome Sequencing Center for Infectious Disease"/>
            <person name="Wu L."/>
            <person name="Ma J."/>
        </authorList>
    </citation>
    <scope>NUCLEOTIDE SEQUENCE [LARGE SCALE GENOMIC DNA]</scope>
    <source>
        <strain evidence="4">ZS-35-S2</strain>
    </source>
</reference>
<keyword evidence="4" id="KW-1185">Reference proteome</keyword>
<dbReference type="EMBL" id="JBHSPR010000069">
    <property type="protein sequence ID" value="MFC6022852.1"/>
    <property type="molecule type" value="Genomic_DNA"/>
</dbReference>
<evidence type="ECO:0000256" key="1">
    <source>
        <dbReference type="SAM" id="Coils"/>
    </source>
</evidence>
<evidence type="ECO:0000313" key="4">
    <source>
        <dbReference type="Proteomes" id="UP001596203"/>
    </source>
</evidence>
<feature type="coiled-coil region" evidence="1">
    <location>
        <begin position="65"/>
        <end position="92"/>
    </location>
</feature>
<evidence type="ECO:0000259" key="2">
    <source>
        <dbReference type="Pfam" id="PF01814"/>
    </source>
</evidence>
<dbReference type="Pfam" id="PF01814">
    <property type="entry name" value="Hemerythrin"/>
    <property type="match status" value="1"/>
</dbReference>
<dbReference type="PANTHER" id="PTHR35585:SF1">
    <property type="entry name" value="HHE DOMAIN PROTEIN (AFU_ORTHOLOGUE AFUA_4G00730)"/>
    <property type="match status" value="1"/>
</dbReference>
<organism evidence="3 4">
    <name type="scientific">Plantactinospora solaniradicis</name>
    <dbReference type="NCBI Taxonomy" id="1723736"/>
    <lineage>
        <taxon>Bacteria</taxon>
        <taxon>Bacillati</taxon>
        <taxon>Actinomycetota</taxon>
        <taxon>Actinomycetes</taxon>
        <taxon>Micromonosporales</taxon>
        <taxon>Micromonosporaceae</taxon>
        <taxon>Plantactinospora</taxon>
    </lineage>
</organism>